<sequence length="447" mass="46873">MLTTTTIQILLVATLATTTTTALVHAAAAETATTVSVTASCPFQGTPAEANQAIYKNITGASIEPNVAKALAMVFATPVSPTAVKTNDASGGAVREQANLDTMTKEQAEQIVQLSKQAMGNMTAAESVSVMNTMAPMLNPETGVSVKLAAQFNQGGAAATSQMVDLPDSILKSMLDMYGELATKMDGEEFEKMFKVVQPMMKEMQAQFTPEEMCNMLIAVSGMLSNPAMSTMINGFLASGTGGSALTNLNPASICPIMILTMSGAGVTMSNAQCESIFKSVVPALAEADLSPDTVGAIMTMMKSMAPVGVTKCTPDNVANMEKNMNIAMEIQKSLPEGIDMGDFFEQVGLPLSKVKSVQDVKVMVGTMAKLTTAAADQGTVVDEATMNILLSMLWRISQALDSVSSEADKVAISQVWKNLITSDQANAQTLLEIADISGKCFTTTTA</sequence>
<evidence type="ECO:0008006" key="4">
    <source>
        <dbReference type="Google" id="ProtNLM"/>
    </source>
</evidence>
<dbReference type="AlphaFoldDB" id="A0A830HIV9"/>
<keyword evidence="1" id="KW-0732">Signal</keyword>
<evidence type="ECO:0000313" key="3">
    <source>
        <dbReference type="Proteomes" id="UP000660262"/>
    </source>
</evidence>
<dbReference type="Proteomes" id="UP000660262">
    <property type="component" value="Unassembled WGS sequence"/>
</dbReference>
<keyword evidence="3" id="KW-1185">Reference proteome</keyword>
<organism evidence="2 3">
    <name type="scientific">Pycnococcus provasolii</name>
    <dbReference type="NCBI Taxonomy" id="41880"/>
    <lineage>
        <taxon>Eukaryota</taxon>
        <taxon>Viridiplantae</taxon>
        <taxon>Chlorophyta</taxon>
        <taxon>Pseudoscourfieldiophyceae</taxon>
        <taxon>Pseudoscourfieldiales</taxon>
        <taxon>Pycnococcaceae</taxon>
        <taxon>Pycnococcus</taxon>
    </lineage>
</organism>
<reference evidence="2" key="1">
    <citation type="submission" date="2020-10" db="EMBL/GenBank/DDBJ databases">
        <title>Unveiling of a novel bifunctional photoreceptor, Dualchrome1, isolated from a cosmopolitan green alga.</title>
        <authorList>
            <person name="Suzuki S."/>
            <person name="Kawachi M."/>
        </authorList>
    </citation>
    <scope>NUCLEOTIDE SEQUENCE</scope>
    <source>
        <strain evidence="2">NIES 2893</strain>
    </source>
</reference>
<accession>A0A830HIV9</accession>
<dbReference type="EMBL" id="BNJQ01000010">
    <property type="protein sequence ID" value="GHP05521.1"/>
    <property type="molecule type" value="Genomic_DNA"/>
</dbReference>
<evidence type="ECO:0000313" key="2">
    <source>
        <dbReference type="EMBL" id="GHP05521.1"/>
    </source>
</evidence>
<feature type="chain" id="PRO_5032895273" description="Secreted protein" evidence="1">
    <location>
        <begin position="23"/>
        <end position="447"/>
    </location>
</feature>
<name>A0A830HIV9_9CHLO</name>
<evidence type="ECO:0000256" key="1">
    <source>
        <dbReference type="SAM" id="SignalP"/>
    </source>
</evidence>
<comment type="caution">
    <text evidence="2">The sequence shown here is derived from an EMBL/GenBank/DDBJ whole genome shotgun (WGS) entry which is preliminary data.</text>
</comment>
<protein>
    <recommendedName>
        <fullName evidence="4">Secreted protein</fullName>
    </recommendedName>
</protein>
<gene>
    <name evidence="2" type="ORF">PPROV_000427100</name>
</gene>
<feature type="signal peptide" evidence="1">
    <location>
        <begin position="1"/>
        <end position="22"/>
    </location>
</feature>
<proteinExistence type="predicted"/>